<dbReference type="GeneID" id="18505945"/>
<protein>
    <submittedName>
        <fullName evidence="2">Uncharacterized protein</fullName>
    </submittedName>
</protein>
<evidence type="ECO:0000313" key="3">
    <source>
        <dbReference type="Proteomes" id="UP000203096"/>
    </source>
</evidence>
<dbReference type="KEGG" id="vg:18505945"/>
<name>W8ECT0_9CAUD</name>
<dbReference type="EMBL" id="KJ433976">
    <property type="protein sequence ID" value="AHJ88581.1"/>
    <property type="molecule type" value="Genomic_DNA"/>
</dbReference>
<feature type="region of interest" description="Disordered" evidence="1">
    <location>
        <begin position="90"/>
        <end position="113"/>
    </location>
</feature>
<keyword evidence="3" id="KW-1185">Reference proteome</keyword>
<proteinExistence type="predicted"/>
<dbReference type="RefSeq" id="YP_009009281.1">
    <property type="nucleotide sequence ID" value="NC_023600.1"/>
</dbReference>
<gene>
    <name evidence="2" type="ORF">Jolie1_081</name>
</gene>
<evidence type="ECO:0000256" key="1">
    <source>
        <dbReference type="SAM" id="MobiDB-lite"/>
    </source>
</evidence>
<sequence length="113" mass="13046">MTARRRVEHVFQLFAAGAKVVEDPPLLHYVLGDRRAVVVNLPARLVFREGGRPRYAHGLGNTHHELRDHPMAPREGFVLLDCDDWTGASPEGETWWFKRDPNHARQQTEEARR</sequence>
<evidence type="ECO:0000313" key="2">
    <source>
        <dbReference type="EMBL" id="AHJ88581.1"/>
    </source>
</evidence>
<reference evidence="2 3" key="1">
    <citation type="journal article" date="2014" name="Genome Announc.">
        <title>Complete genome sequences of nine mycobacteriophages.</title>
        <authorList>
            <person name="Franceschelli J.J."/>
            <person name="Suarez C.A."/>
            <person name="Teran L."/>
            <person name="Raya R.R."/>
            <person name="Morbidoni H.R."/>
        </authorList>
    </citation>
    <scope>NUCLEOTIDE SEQUENCE [LARGE SCALE GENOMIC DNA]</scope>
</reference>
<organism evidence="2 3">
    <name type="scientific">Mycobacterium phage Julie1</name>
    <dbReference type="NCBI Taxonomy" id="1463812"/>
    <lineage>
        <taxon>Viruses</taxon>
        <taxon>Duplodnaviria</taxon>
        <taxon>Heunggongvirae</taxon>
        <taxon>Uroviricota</taxon>
        <taxon>Caudoviricetes</taxon>
        <taxon>Bclasvirinae</taxon>
        <taxon>Julieunavirus</taxon>
        <taxon>Julieunavirus julie1</taxon>
    </lineage>
</organism>
<accession>W8ECT0</accession>
<dbReference type="Proteomes" id="UP000203096">
    <property type="component" value="Segment"/>
</dbReference>
<feature type="compositionally biased region" description="Basic and acidic residues" evidence="1">
    <location>
        <begin position="96"/>
        <end position="113"/>
    </location>
</feature>